<evidence type="ECO:0000256" key="1">
    <source>
        <dbReference type="ARBA" id="ARBA00004418"/>
    </source>
</evidence>
<comment type="similarity">
    <text evidence="2">Belongs to the periplasmic pilus chaperone family.</text>
</comment>
<keyword evidence="3" id="KW-1029">Fimbrium biogenesis</keyword>
<dbReference type="Pfam" id="PF02753">
    <property type="entry name" value="PapD_C"/>
    <property type="match status" value="1"/>
</dbReference>
<dbReference type="STRING" id="1926881.BTJ39_14240"/>
<dbReference type="AlphaFoldDB" id="A0A1S8YK22"/>
<dbReference type="InterPro" id="IPR036316">
    <property type="entry name" value="Pili_assmbl_chap_C_dom_sf"/>
</dbReference>
<dbReference type="GO" id="GO:0030288">
    <property type="term" value="C:outer membrane-bounded periplasmic space"/>
    <property type="evidence" value="ECO:0007669"/>
    <property type="project" value="InterPro"/>
</dbReference>
<dbReference type="GO" id="GO:0071555">
    <property type="term" value="P:cell wall organization"/>
    <property type="evidence" value="ECO:0007669"/>
    <property type="project" value="InterPro"/>
</dbReference>
<dbReference type="PANTHER" id="PTHR30251">
    <property type="entry name" value="PILUS ASSEMBLY CHAPERONE"/>
    <property type="match status" value="1"/>
</dbReference>
<dbReference type="SUPFAM" id="SSF49584">
    <property type="entry name" value="Periplasmic chaperone C-domain"/>
    <property type="match status" value="1"/>
</dbReference>
<organism evidence="9 10">
    <name type="scientific">Izhakiella australiensis</name>
    <dbReference type="NCBI Taxonomy" id="1926881"/>
    <lineage>
        <taxon>Bacteria</taxon>
        <taxon>Pseudomonadati</taxon>
        <taxon>Pseudomonadota</taxon>
        <taxon>Gammaproteobacteria</taxon>
        <taxon>Enterobacterales</taxon>
        <taxon>Erwiniaceae</taxon>
        <taxon>Izhakiella</taxon>
    </lineage>
</organism>
<evidence type="ECO:0008006" key="11">
    <source>
        <dbReference type="Google" id="ProtNLM"/>
    </source>
</evidence>
<evidence type="ECO:0000259" key="7">
    <source>
        <dbReference type="Pfam" id="PF00345"/>
    </source>
</evidence>
<accession>A0A1S8YK22</accession>
<reference evidence="9 10" key="1">
    <citation type="submission" date="2016-12" db="EMBL/GenBank/DDBJ databases">
        <title>Izhakiella australiana sp. nov. of genus Izhakiella isolated from Australian desert.</title>
        <authorList>
            <person name="Ji M."/>
        </authorList>
    </citation>
    <scope>NUCLEOTIDE SEQUENCE [LARGE SCALE GENOMIC DNA]</scope>
    <source>
        <strain evidence="9 10">D4N98</strain>
    </source>
</reference>
<keyword evidence="10" id="KW-1185">Reference proteome</keyword>
<name>A0A1S8YK22_9GAMM</name>
<evidence type="ECO:0000256" key="2">
    <source>
        <dbReference type="ARBA" id="ARBA00007399"/>
    </source>
</evidence>
<dbReference type="PANTHER" id="PTHR30251:SF11">
    <property type="entry name" value="CHAPERONE PROTEIN FIMC-RELATED"/>
    <property type="match status" value="1"/>
</dbReference>
<dbReference type="InterPro" id="IPR016148">
    <property type="entry name" value="Pili_assmbl_chaperone_C"/>
</dbReference>
<keyword evidence="4" id="KW-0732">Signal</keyword>
<feature type="domain" description="Pili assembly chaperone C-terminal" evidence="8">
    <location>
        <begin position="188"/>
        <end position="244"/>
    </location>
</feature>
<dbReference type="EMBL" id="MRUL01000009">
    <property type="protein sequence ID" value="OON39434.1"/>
    <property type="molecule type" value="Genomic_DNA"/>
</dbReference>
<keyword evidence="5" id="KW-0574">Periplasm</keyword>
<dbReference type="OrthoDB" id="9131059at2"/>
<dbReference type="InterPro" id="IPR016147">
    <property type="entry name" value="Pili_assmbl_chaperone_N"/>
</dbReference>
<evidence type="ECO:0000256" key="3">
    <source>
        <dbReference type="ARBA" id="ARBA00022558"/>
    </source>
</evidence>
<dbReference type="InterPro" id="IPR050643">
    <property type="entry name" value="Periplasmic_pilus_chap"/>
</dbReference>
<dbReference type="Pfam" id="PF00345">
    <property type="entry name" value="PapD_N"/>
    <property type="match status" value="1"/>
</dbReference>
<feature type="domain" description="Pili assembly chaperone N-terminal" evidence="7">
    <location>
        <begin position="37"/>
        <end position="165"/>
    </location>
</feature>
<dbReference type="Gene3D" id="2.60.40.10">
    <property type="entry name" value="Immunoglobulins"/>
    <property type="match status" value="2"/>
</dbReference>
<comment type="subcellular location">
    <subcellularLocation>
        <location evidence="1">Periplasm</location>
    </subcellularLocation>
</comment>
<evidence type="ECO:0000256" key="5">
    <source>
        <dbReference type="ARBA" id="ARBA00022764"/>
    </source>
</evidence>
<evidence type="ECO:0000313" key="10">
    <source>
        <dbReference type="Proteomes" id="UP000190667"/>
    </source>
</evidence>
<dbReference type="InterPro" id="IPR001829">
    <property type="entry name" value="Pili_assmbl_chaperone_bac"/>
</dbReference>
<evidence type="ECO:0000256" key="4">
    <source>
        <dbReference type="ARBA" id="ARBA00022729"/>
    </source>
</evidence>
<dbReference type="Proteomes" id="UP000190667">
    <property type="component" value="Unassembled WGS sequence"/>
</dbReference>
<evidence type="ECO:0000259" key="8">
    <source>
        <dbReference type="Pfam" id="PF02753"/>
    </source>
</evidence>
<keyword evidence="6" id="KW-0143">Chaperone</keyword>
<proteinExistence type="inferred from homology"/>
<dbReference type="InterPro" id="IPR008962">
    <property type="entry name" value="PapD-like_sf"/>
</dbReference>
<gene>
    <name evidence="9" type="ORF">BTJ39_14240</name>
</gene>
<dbReference type="RefSeq" id="WP_078003367.1">
    <property type="nucleotide sequence ID" value="NZ_MRUL01000009.1"/>
</dbReference>
<dbReference type="PRINTS" id="PR00969">
    <property type="entry name" value="CHAPERONPILI"/>
</dbReference>
<evidence type="ECO:0000313" key="9">
    <source>
        <dbReference type="EMBL" id="OON39434.1"/>
    </source>
</evidence>
<dbReference type="InterPro" id="IPR013783">
    <property type="entry name" value="Ig-like_fold"/>
</dbReference>
<dbReference type="SUPFAM" id="SSF49354">
    <property type="entry name" value="PapD-like"/>
    <property type="match status" value="1"/>
</dbReference>
<comment type="caution">
    <text evidence="9">The sequence shown here is derived from an EMBL/GenBank/DDBJ whole genome shotgun (WGS) entry which is preliminary data.</text>
</comment>
<sequence length="254" mass="29145">MLFIPLLPLNVGRLCALLILLTAFFHPAYARIQAGGGIELDVTRVIFSEKDKNGVTLKVHNKTDNVFLLQAQFKAVDPSTGLASGSVAAIQPMPFIVTPPLSRLEAHSELVLRIRRNEVPLSDKKESVYFISLRTIPAQKREEKTNYVAMVVVTNLKVFFRPYRLKKRVIDALSAEVRFLRNKNRLIVKNPTPYWLTFASLQIGHFHFDNDHLRLMVPPQGERVYRIPDRVSGEVKWELMDEDGWKTEIKRQEL</sequence>
<protein>
    <recommendedName>
        <fullName evidence="11">Fimbrial chaperone protein</fullName>
    </recommendedName>
</protein>
<evidence type="ECO:0000256" key="6">
    <source>
        <dbReference type="ARBA" id="ARBA00023186"/>
    </source>
</evidence>